<evidence type="ECO:0000259" key="6">
    <source>
        <dbReference type="PROSITE" id="PS50835"/>
    </source>
</evidence>
<sequence>MRLSAAVVPSLLLLSSLRSANSRPAPLSDDRPRHTWEMIAPLGSTTTIMCEPAFNEEVKQATWYRDGRVVGHIDAAQNIVLHNRTLTGVEADTIPDVGFLIITNVSREDEGKYWCETSGEKGEITDLIVAYIEEFMPHDGPLFVPKQPKLGQDAIVKCVFPSGYPSPSVSWLQNGDAVKFSDRIKVAKDGSLMIRRFSESDYGIYECVASNIAGRRSASTAVEFPGYPASAVSIREEFNC</sequence>
<evidence type="ECO:0000256" key="3">
    <source>
        <dbReference type="ARBA" id="ARBA00023157"/>
    </source>
</evidence>
<reference evidence="8" key="1">
    <citation type="submission" date="2022-11" db="UniProtKB">
        <authorList>
            <consortium name="WormBaseParasite"/>
        </authorList>
    </citation>
    <scope>IDENTIFICATION</scope>
</reference>
<dbReference type="InterPro" id="IPR003598">
    <property type="entry name" value="Ig_sub2"/>
</dbReference>
<dbReference type="WBParaSite" id="PSAMB.scaffold10810size3818.g33624.t1">
    <property type="protein sequence ID" value="PSAMB.scaffold10810size3818.g33624.t1"/>
    <property type="gene ID" value="PSAMB.scaffold10810size3818.g33624"/>
</dbReference>
<dbReference type="InterPro" id="IPR013098">
    <property type="entry name" value="Ig_I-set"/>
</dbReference>
<evidence type="ECO:0000256" key="5">
    <source>
        <dbReference type="SAM" id="SignalP"/>
    </source>
</evidence>
<evidence type="ECO:0000313" key="8">
    <source>
        <dbReference type="WBParaSite" id="PSAMB.scaffold10810size3818.g33624.t1"/>
    </source>
</evidence>
<evidence type="ECO:0000256" key="2">
    <source>
        <dbReference type="ARBA" id="ARBA00022737"/>
    </source>
</evidence>
<evidence type="ECO:0000313" key="7">
    <source>
        <dbReference type="Proteomes" id="UP000887566"/>
    </source>
</evidence>
<accession>A0A914UL70</accession>
<dbReference type="InterPro" id="IPR051170">
    <property type="entry name" value="Neural/epithelial_adhesion"/>
</dbReference>
<organism evidence="7 8">
    <name type="scientific">Plectus sambesii</name>
    <dbReference type="NCBI Taxonomy" id="2011161"/>
    <lineage>
        <taxon>Eukaryota</taxon>
        <taxon>Metazoa</taxon>
        <taxon>Ecdysozoa</taxon>
        <taxon>Nematoda</taxon>
        <taxon>Chromadorea</taxon>
        <taxon>Plectida</taxon>
        <taxon>Plectina</taxon>
        <taxon>Plectoidea</taxon>
        <taxon>Plectidae</taxon>
        <taxon>Plectus</taxon>
    </lineage>
</organism>
<evidence type="ECO:0000256" key="4">
    <source>
        <dbReference type="ARBA" id="ARBA00023319"/>
    </source>
</evidence>
<dbReference type="AlphaFoldDB" id="A0A914UL70"/>
<dbReference type="CDD" id="cd00096">
    <property type="entry name" value="Ig"/>
    <property type="match status" value="1"/>
</dbReference>
<keyword evidence="7" id="KW-1185">Reference proteome</keyword>
<dbReference type="SMART" id="SM00409">
    <property type="entry name" value="IG"/>
    <property type="match status" value="2"/>
</dbReference>
<keyword evidence="3" id="KW-1015">Disulfide bond</keyword>
<dbReference type="Pfam" id="PF13927">
    <property type="entry name" value="Ig_3"/>
    <property type="match status" value="1"/>
</dbReference>
<dbReference type="SMART" id="SM00408">
    <property type="entry name" value="IGc2"/>
    <property type="match status" value="2"/>
</dbReference>
<feature type="domain" description="Ig-like" evidence="6">
    <location>
        <begin position="141"/>
        <end position="223"/>
    </location>
</feature>
<dbReference type="SUPFAM" id="SSF48726">
    <property type="entry name" value="Immunoglobulin"/>
    <property type="match status" value="2"/>
</dbReference>
<dbReference type="InterPro" id="IPR003599">
    <property type="entry name" value="Ig_sub"/>
</dbReference>
<feature type="signal peptide" evidence="5">
    <location>
        <begin position="1"/>
        <end position="22"/>
    </location>
</feature>
<feature type="chain" id="PRO_5037782653" evidence="5">
    <location>
        <begin position="23"/>
        <end position="240"/>
    </location>
</feature>
<dbReference type="InterPro" id="IPR007110">
    <property type="entry name" value="Ig-like_dom"/>
</dbReference>
<keyword evidence="1 5" id="KW-0732">Signal</keyword>
<name>A0A914UL70_9BILA</name>
<dbReference type="InterPro" id="IPR036179">
    <property type="entry name" value="Ig-like_dom_sf"/>
</dbReference>
<feature type="domain" description="Ig-like" evidence="6">
    <location>
        <begin position="26"/>
        <end position="125"/>
    </location>
</feature>
<protein>
    <submittedName>
        <fullName evidence="8">Ig-like domain-containing protein</fullName>
    </submittedName>
</protein>
<dbReference type="Pfam" id="PF07679">
    <property type="entry name" value="I-set"/>
    <property type="match status" value="1"/>
</dbReference>
<dbReference type="PANTHER" id="PTHR12231">
    <property type="entry name" value="CTX-RELATED TYPE I TRANSMEMBRANE PROTEIN"/>
    <property type="match status" value="1"/>
</dbReference>
<dbReference type="PANTHER" id="PTHR12231:SF253">
    <property type="entry name" value="DPR-INTERACTING PROTEIN ETA, ISOFORM B-RELATED"/>
    <property type="match status" value="1"/>
</dbReference>
<dbReference type="PROSITE" id="PS50835">
    <property type="entry name" value="IG_LIKE"/>
    <property type="match status" value="2"/>
</dbReference>
<keyword evidence="2" id="KW-0677">Repeat</keyword>
<dbReference type="Proteomes" id="UP000887566">
    <property type="component" value="Unplaced"/>
</dbReference>
<keyword evidence="4" id="KW-0393">Immunoglobulin domain</keyword>
<proteinExistence type="predicted"/>
<evidence type="ECO:0000256" key="1">
    <source>
        <dbReference type="ARBA" id="ARBA00022729"/>
    </source>
</evidence>
<dbReference type="InterPro" id="IPR013783">
    <property type="entry name" value="Ig-like_fold"/>
</dbReference>
<dbReference type="Gene3D" id="2.60.40.10">
    <property type="entry name" value="Immunoglobulins"/>
    <property type="match status" value="2"/>
</dbReference>